<keyword evidence="1" id="KW-0479">Metal-binding</keyword>
<dbReference type="CDD" id="cd16531">
    <property type="entry name" value="RING-HC_RING1-like"/>
    <property type="match status" value="1"/>
</dbReference>
<dbReference type="InterPro" id="IPR013083">
    <property type="entry name" value="Znf_RING/FYVE/PHD"/>
</dbReference>
<proteinExistence type="predicted"/>
<keyword evidence="8" id="KW-1185">Reference proteome</keyword>
<feature type="region of interest" description="Disordered" evidence="5">
    <location>
        <begin position="229"/>
        <end position="365"/>
    </location>
</feature>
<name>A0A7I8IJY8_SPIIN</name>
<accession>A0A7I8IJY8</accession>
<evidence type="ECO:0000259" key="6">
    <source>
        <dbReference type="PROSITE" id="PS50089"/>
    </source>
</evidence>
<evidence type="ECO:0000256" key="2">
    <source>
        <dbReference type="ARBA" id="ARBA00022771"/>
    </source>
</evidence>
<feature type="compositionally biased region" description="Polar residues" evidence="5">
    <location>
        <begin position="270"/>
        <end position="283"/>
    </location>
</feature>
<dbReference type="PROSITE" id="PS00518">
    <property type="entry name" value="ZF_RING_1"/>
    <property type="match status" value="1"/>
</dbReference>
<feature type="region of interest" description="Disordered" evidence="5">
    <location>
        <begin position="1"/>
        <end position="114"/>
    </location>
</feature>
<dbReference type="Pfam" id="PF13923">
    <property type="entry name" value="zf-C3HC4_2"/>
    <property type="match status" value="1"/>
</dbReference>
<evidence type="ECO:0000313" key="8">
    <source>
        <dbReference type="Proteomes" id="UP001189122"/>
    </source>
</evidence>
<feature type="compositionally biased region" description="Acidic residues" evidence="5">
    <location>
        <begin position="284"/>
        <end position="293"/>
    </location>
</feature>
<dbReference type="InterPro" id="IPR044592">
    <property type="entry name" value="RING1A/B"/>
</dbReference>
<dbReference type="InterPro" id="IPR001841">
    <property type="entry name" value="Znf_RING"/>
</dbReference>
<protein>
    <recommendedName>
        <fullName evidence="6">RING-type domain-containing protein</fullName>
    </recommendedName>
</protein>
<gene>
    <name evidence="7" type="ORF">SI7747_04004608</name>
</gene>
<dbReference type="EMBL" id="CACRZD030000004">
    <property type="protein sequence ID" value="CAA6658158.1"/>
    <property type="molecule type" value="Genomic_DNA"/>
</dbReference>
<organism evidence="7">
    <name type="scientific">Spirodela intermedia</name>
    <name type="common">Intermediate duckweed</name>
    <dbReference type="NCBI Taxonomy" id="51605"/>
    <lineage>
        <taxon>Eukaryota</taxon>
        <taxon>Viridiplantae</taxon>
        <taxon>Streptophyta</taxon>
        <taxon>Embryophyta</taxon>
        <taxon>Tracheophyta</taxon>
        <taxon>Spermatophyta</taxon>
        <taxon>Magnoliopsida</taxon>
        <taxon>Liliopsida</taxon>
        <taxon>Araceae</taxon>
        <taxon>Lemnoideae</taxon>
        <taxon>Spirodela</taxon>
    </lineage>
</organism>
<dbReference type="EMBL" id="LR743591">
    <property type="protein sequence ID" value="CAA2618441.1"/>
    <property type="molecule type" value="Genomic_DNA"/>
</dbReference>
<dbReference type="Gene3D" id="3.30.40.10">
    <property type="entry name" value="Zinc/RING finger domain, C3HC4 (zinc finger)"/>
    <property type="match status" value="1"/>
</dbReference>
<feature type="compositionally biased region" description="Basic and acidic residues" evidence="5">
    <location>
        <begin position="51"/>
        <end position="67"/>
    </location>
</feature>
<dbReference type="PANTHER" id="PTHR46537:SF3">
    <property type="entry name" value="E3 UBIQUITIN-PROTEIN LIGASE RING1A"/>
    <property type="match status" value="1"/>
</dbReference>
<evidence type="ECO:0000256" key="3">
    <source>
        <dbReference type="ARBA" id="ARBA00022833"/>
    </source>
</evidence>
<sequence>MPTRKRPLNHPADDHEDHSMPDDDVGDSGGGGGDGDDGGGSLPPVPSSSSVKEEELQLEPEEKEKQLLESANVEQQEQNGEEGGDEEGWCRPGNSEDDAENGDSSSSSGDAEDDKTEYVLVELADIRREVQCPICLGIIRKTRTVMDCLHRFCRECIDRSMRLGNNECPACRTHCASRRSLRDDPNYDALIAALYPDIDKYEEEELALHEEELLRNKKIQAYITETYQRQSEALGRRRSSSKAAEAGFMRRSQRNFRSGRGHNGYPRGASRSSCRFTAAVANSDNEEEVADASEEGKYASSANEPSPDPGRQKRCRRWGPPRPGGPGASPGLVGSREVLVWGKNGVRSQTRHGGSGGSSGKSARGDRISKLVEYLHSLDEQDDEFDVHLKLVPAEEQRIQSVERPFLCCRPTLSIKQLSKFIALETAVEAEGIEILVEKKPPPSPAQGCREFQTVEAQESLGRLHQDCSSSSAPCDLPITRLVYVISSAGIFFSIISSRKVNALWISPEQEYMRISALYRALSGTSSCSCISLYKPPPAGSSPPSSPP</sequence>
<evidence type="ECO:0000256" key="5">
    <source>
        <dbReference type="SAM" id="MobiDB-lite"/>
    </source>
</evidence>
<evidence type="ECO:0000256" key="4">
    <source>
        <dbReference type="PROSITE-ProRule" id="PRU00175"/>
    </source>
</evidence>
<keyword evidence="2 4" id="KW-0863">Zinc-finger</keyword>
<evidence type="ECO:0000313" key="7">
    <source>
        <dbReference type="EMBL" id="CAA2618441.1"/>
    </source>
</evidence>
<dbReference type="AlphaFoldDB" id="A0A7I8IJY8"/>
<dbReference type="SUPFAM" id="SSF57850">
    <property type="entry name" value="RING/U-box"/>
    <property type="match status" value="1"/>
</dbReference>
<evidence type="ECO:0000256" key="1">
    <source>
        <dbReference type="ARBA" id="ARBA00022723"/>
    </source>
</evidence>
<feature type="compositionally biased region" description="Basic residues" evidence="5">
    <location>
        <begin position="251"/>
        <end position="260"/>
    </location>
</feature>
<feature type="compositionally biased region" description="Basic and acidic residues" evidence="5">
    <location>
        <begin position="11"/>
        <end position="21"/>
    </location>
</feature>
<dbReference type="InterPro" id="IPR017907">
    <property type="entry name" value="Znf_RING_CS"/>
</dbReference>
<dbReference type="GO" id="GO:0008270">
    <property type="term" value="F:zinc ion binding"/>
    <property type="evidence" value="ECO:0007669"/>
    <property type="project" value="UniProtKB-KW"/>
</dbReference>
<reference evidence="7 8" key="1">
    <citation type="submission" date="2019-12" db="EMBL/GenBank/DDBJ databases">
        <authorList>
            <person name="Scholz U."/>
            <person name="Mascher M."/>
            <person name="Fiebig A."/>
        </authorList>
    </citation>
    <scope>NUCLEOTIDE SEQUENCE</scope>
</reference>
<dbReference type="PANTHER" id="PTHR46537">
    <property type="entry name" value="OS11G0578200 PROTEIN"/>
    <property type="match status" value="1"/>
</dbReference>
<keyword evidence="3" id="KW-0862">Zinc</keyword>
<dbReference type="SMART" id="SM00184">
    <property type="entry name" value="RING"/>
    <property type="match status" value="1"/>
</dbReference>
<dbReference type="PROSITE" id="PS50089">
    <property type="entry name" value="ZF_RING_2"/>
    <property type="match status" value="1"/>
</dbReference>
<dbReference type="Proteomes" id="UP001189122">
    <property type="component" value="Unassembled WGS sequence"/>
</dbReference>
<feature type="compositionally biased region" description="Gly residues" evidence="5">
    <location>
        <begin position="27"/>
        <end position="41"/>
    </location>
</feature>
<feature type="domain" description="RING-type" evidence="6">
    <location>
        <begin position="132"/>
        <end position="172"/>
    </location>
</feature>